<gene>
    <name evidence="1" type="ORF">ACI1P1_13945</name>
</gene>
<organism evidence="1 2">
    <name type="scientific">Paenibacillus mesotrionivorans</name>
    <dbReference type="NCBI Taxonomy" id="3160968"/>
    <lineage>
        <taxon>Bacteria</taxon>
        <taxon>Bacillati</taxon>
        <taxon>Bacillota</taxon>
        <taxon>Bacilli</taxon>
        <taxon>Bacillales</taxon>
        <taxon>Paenibacillaceae</taxon>
        <taxon>Paenibacillus</taxon>
    </lineage>
</organism>
<dbReference type="Proteomes" id="UP001631969">
    <property type="component" value="Unassembled WGS sequence"/>
</dbReference>
<dbReference type="EMBL" id="JBJURJ010000008">
    <property type="protein sequence ID" value="MFM9329391.1"/>
    <property type="molecule type" value="Genomic_DNA"/>
</dbReference>
<protein>
    <submittedName>
        <fullName evidence="1">GerAB/ArcD/ProY family transporter</fullName>
    </submittedName>
</protein>
<evidence type="ECO:0000313" key="1">
    <source>
        <dbReference type="EMBL" id="MFM9329391.1"/>
    </source>
</evidence>
<proteinExistence type="predicted"/>
<comment type="caution">
    <text evidence="1">The sequence shown here is derived from an EMBL/GenBank/DDBJ whole genome shotgun (WGS) entry which is preliminary data.</text>
</comment>
<name>A0ACC7NX87_9BACL</name>
<evidence type="ECO:0000313" key="2">
    <source>
        <dbReference type="Proteomes" id="UP001631969"/>
    </source>
</evidence>
<sequence>MKIRITAGMLMALIINMMYAKGIGVTQGIAAREAGSEIWVSTLFAIIQGAGAAWLTAAAVVKCGDRELIDGAGFVMGKWAGKAAALLSFVFFTGAFATIMLTFVYHLMDYFLPQFPTYSFILVALWVGGLGAFHGLEVMARTAFVGVFTILLLNISLLTGSLTEFDIRNLAPLFEYGIWKSVWASRNFDTDWAMGTMAAGIVIPLVSKRDSWSRTSVVSVLMGGLLVLMWPILETGVLSAEVTGQYVVSCMQLARSAHLGFFIQRYEMIMIAFFATSSLVQIMLCLFCASHSLSKVVGLKDYRPMLVPACLLLGASSYWVVADHTRAMTFAQYYWPPLALGVAVLLPAVLLLGGTVKGKLAAGQKSEADGANAVGEEPETETVQGTAEGNSKKPKRKLRRTGIPNGEGGV</sequence>
<reference evidence="1" key="1">
    <citation type="submission" date="2024-12" db="EMBL/GenBank/DDBJ databases">
        <authorList>
            <person name="Wu N."/>
        </authorList>
    </citation>
    <scope>NUCLEOTIDE SEQUENCE</scope>
    <source>
        <strain evidence="1">P15</strain>
    </source>
</reference>
<keyword evidence="2" id="KW-1185">Reference proteome</keyword>
<accession>A0ACC7NX87</accession>